<dbReference type="CDD" id="cd01007">
    <property type="entry name" value="PBP2_BvgS_HisK_like"/>
    <property type="match status" value="1"/>
</dbReference>
<evidence type="ECO:0000313" key="7">
    <source>
        <dbReference type="Proteomes" id="UP000094849"/>
    </source>
</evidence>
<name>A0A1E2UNL8_9GAMM</name>
<sequence>MADRFFGKPGGICRLVITGFSRKNRKSFLAELSVHEIVCSSRGFGVNYAVSSRKLLVKLCLGLLGLLLVSQGSAQVSRYSLAEKAWLDDRQNLKVGVVEISPPILFIEAGQAMGLAADYLRALSAKLGLNLDLVSYNSVDAMVEALRVGEIDLIGAMVHSAATPSDLHFSRPYITLPTALYAKQKLTVKQLAGLDGQEVAVLEGTIWEELLPHYLPGLRTQSFATLESALQSVIDGTMPVYLGDTASVDYLLAEGRFKGLKVAQQLDLTMDVALVTHANSPALNSLLQKAIDRLSLEELHEIWNHWPEVERTLPNPSNFFLYLLWGVLLVSWSLILMWIVNKRSKRGLEHHRSKTRRSIKRLRKREELLKHKLMELKHKTKRYRNRTKGLRRQIDFTNAVLPCATWTWDPAKGECVWEEDMFALVGLQEEEFTPTSESFLQLVHPQDREMVETLFAENSIEPSKISYRLVLPDDSELVLLQYSHIVGAEDSDDARRVSICWRIDQYTGSSKRQQLSIVPNTVPISDEETGE</sequence>
<dbReference type="InterPro" id="IPR000014">
    <property type="entry name" value="PAS"/>
</dbReference>
<feature type="coiled-coil region" evidence="3">
    <location>
        <begin position="359"/>
        <end position="393"/>
    </location>
</feature>
<comment type="caution">
    <text evidence="6">The sequence shown here is derived from an EMBL/GenBank/DDBJ whole genome shotgun (WGS) entry which is preliminary data.</text>
</comment>
<evidence type="ECO:0000313" key="6">
    <source>
        <dbReference type="EMBL" id="ODB96202.1"/>
    </source>
</evidence>
<dbReference type="SUPFAM" id="SSF53850">
    <property type="entry name" value="Periplasmic binding protein-like II"/>
    <property type="match status" value="1"/>
</dbReference>
<reference evidence="6 7" key="1">
    <citation type="submission" date="2016-03" db="EMBL/GenBank/DDBJ databases">
        <title>Chemosynthetic sulphur-oxidizing symbionts of marine invertebrate animals are capable of nitrogen fixation.</title>
        <authorList>
            <person name="Petersen J.M."/>
            <person name="Kemper A."/>
            <person name="Gruber-Vodicka H."/>
            <person name="Cardini U."/>
            <person name="Geest Mvander."/>
            <person name="Kleiner M."/>
            <person name="Bulgheresi S."/>
            <person name="Fussmann M."/>
            <person name="Herbold C."/>
            <person name="Seah B.K.B."/>
            <person name="Antony C.Paul."/>
            <person name="Liu D."/>
            <person name="Belitz A."/>
            <person name="Weber M."/>
        </authorList>
    </citation>
    <scope>NUCLEOTIDE SEQUENCE [LARGE SCALE GENOMIC DNA]</scope>
    <source>
        <strain evidence="6">G_D</strain>
    </source>
</reference>
<accession>A0A1E2UNL8</accession>
<protein>
    <recommendedName>
        <fullName evidence="5">PAS domain-containing protein</fullName>
    </recommendedName>
</protein>
<keyword evidence="4" id="KW-0812">Transmembrane</keyword>
<dbReference type="PROSITE" id="PS50112">
    <property type="entry name" value="PAS"/>
    <property type="match status" value="1"/>
</dbReference>
<evidence type="ECO:0000256" key="1">
    <source>
        <dbReference type="ARBA" id="ARBA00010333"/>
    </source>
</evidence>
<evidence type="ECO:0000256" key="3">
    <source>
        <dbReference type="SAM" id="Coils"/>
    </source>
</evidence>
<dbReference type="InterPro" id="IPR013655">
    <property type="entry name" value="PAS_fold_3"/>
</dbReference>
<comment type="similarity">
    <text evidence="1">Belongs to the bacterial solute-binding protein 3 family.</text>
</comment>
<dbReference type="Pfam" id="PF00497">
    <property type="entry name" value="SBP_bac_3"/>
    <property type="match status" value="1"/>
</dbReference>
<dbReference type="Gene3D" id="3.40.190.10">
    <property type="entry name" value="Periplasmic binding protein-like II"/>
    <property type="match status" value="2"/>
</dbReference>
<evidence type="ECO:0000259" key="5">
    <source>
        <dbReference type="PROSITE" id="PS50112"/>
    </source>
</evidence>
<dbReference type="STRING" id="1818881.A3196_05135"/>
<dbReference type="SMART" id="SM00062">
    <property type="entry name" value="PBPb"/>
    <property type="match status" value="1"/>
</dbReference>
<dbReference type="SUPFAM" id="SSF55785">
    <property type="entry name" value="PYP-like sensor domain (PAS domain)"/>
    <property type="match status" value="1"/>
</dbReference>
<dbReference type="InterPro" id="IPR035965">
    <property type="entry name" value="PAS-like_dom_sf"/>
</dbReference>
<dbReference type="PANTHER" id="PTHR35936:SF32">
    <property type="entry name" value="MEMBRANE-BOUND LYTIC MUREIN TRANSGLYCOSYLASE F"/>
    <property type="match status" value="1"/>
</dbReference>
<keyword evidence="4" id="KW-1133">Transmembrane helix</keyword>
<proteinExistence type="inferred from homology"/>
<dbReference type="PANTHER" id="PTHR35936">
    <property type="entry name" value="MEMBRANE-BOUND LYTIC MUREIN TRANSGLYCOSYLASE F"/>
    <property type="match status" value="1"/>
</dbReference>
<dbReference type="Proteomes" id="UP000094849">
    <property type="component" value="Unassembled WGS sequence"/>
</dbReference>
<gene>
    <name evidence="6" type="ORF">A3196_05135</name>
</gene>
<organism evidence="6 7">
    <name type="scientific">Candidatus Thiodiazotropha endoloripes</name>
    <dbReference type="NCBI Taxonomy" id="1818881"/>
    <lineage>
        <taxon>Bacteria</taxon>
        <taxon>Pseudomonadati</taxon>
        <taxon>Pseudomonadota</taxon>
        <taxon>Gammaproteobacteria</taxon>
        <taxon>Chromatiales</taxon>
        <taxon>Sedimenticolaceae</taxon>
        <taxon>Candidatus Thiodiazotropha</taxon>
    </lineage>
</organism>
<dbReference type="AlphaFoldDB" id="A0A1E2UNL8"/>
<dbReference type="Pfam" id="PF08447">
    <property type="entry name" value="PAS_3"/>
    <property type="match status" value="1"/>
</dbReference>
<keyword evidence="4" id="KW-0472">Membrane</keyword>
<evidence type="ECO:0000256" key="4">
    <source>
        <dbReference type="SAM" id="Phobius"/>
    </source>
</evidence>
<keyword evidence="3" id="KW-0175">Coiled coil</keyword>
<keyword evidence="2" id="KW-0732">Signal</keyword>
<dbReference type="EMBL" id="LVJZ01000003">
    <property type="protein sequence ID" value="ODB96202.1"/>
    <property type="molecule type" value="Genomic_DNA"/>
</dbReference>
<dbReference type="InterPro" id="IPR001638">
    <property type="entry name" value="Solute-binding_3/MltF_N"/>
</dbReference>
<feature type="transmembrane region" description="Helical" evidence="4">
    <location>
        <begin position="319"/>
        <end position="340"/>
    </location>
</feature>
<evidence type="ECO:0000256" key="2">
    <source>
        <dbReference type="ARBA" id="ARBA00022729"/>
    </source>
</evidence>
<keyword evidence="7" id="KW-1185">Reference proteome</keyword>
<feature type="domain" description="PAS" evidence="5">
    <location>
        <begin position="417"/>
        <end position="463"/>
    </location>
</feature>
<dbReference type="Gene3D" id="3.30.450.20">
    <property type="entry name" value="PAS domain"/>
    <property type="match status" value="1"/>
</dbReference>